<dbReference type="EMBL" id="UINC01001692">
    <property type="protein sequence ID" value="SUZ86638.1"/>
    <property type="molecule type" value="Genomic_DNA"/>
</dbReference>
<dbReference type="AlphaFoldDB" id="A0A381R6X9"/>
<gene>
    <name evidence="1" type="ORF">METZ01_LOCUS39492</name>
</gene>
<evidence type="ECO:0000313" key="1">
    <source>
        <dbReference type="EMBL" id="SUZ86638.1"/>
    </source>
</evidence>
<organism evidence="1">
    <name type="scientific">marine metagenome</name>
    <dbReference type="NCBI Taxonomy" id="408172"/>
    <lineage>
        <taxon>unclassified sequences</taxon>
        <taxon>metagenomes</taxon>
        <taxon>ecological metagenomes</taxon>
    </lineage>
</organism>
<sequence length="103" mass="11718">MQTVQNATAFGIHAKLESIDWHFIVQQAFEKAYADAAMIERGYRQSENVEVLKGHGRFTNTDILEVSNTSVELYQRGYINTNKYFETSVPGIWARAISWSAPC</sequence>
<proteinExistence type="predicted"/>
<name>A0A381R6X9_9ZZZZ</name>
<accession>A0A381R6X9</accession>
<dbReference type="Gene3D" id="3.50.50.60">
    <property type="entry name" value="FAD/NAD(P)-binding domain"/>
    <property type="match status" value="1"/>
</dbReference>
<dbReference type="SUPFAM" id="SSF51905">
    <property type="entry name" value="FAD/NAD(P)-binding domain"/>
    <property type="match status" value="1"/>
</dbReference>
<protein>
    <submittedName>
        <fullName evidence="1">Uncharacterized protein</fullName>
    </submittedName>
</protein>
<dbReference type="InterPro" id="IPR036188">
    <property type="entry name" value="FAD/NAD-bd_sf"/>
</dbReference>
<reference evidence="1" key="1">
    <citation type="submission" date="2018-05" db="EMBL/GenBank/DDBJ databases">
        <authorList>
            <person name="Lanie J.A."/>
            <person name="Ng W.-L."/>
            <person name="Kazmierczak K.M."/>
            <person name="Andrzejewski T.M."/>
            <person name="Davidsen T.M."/>
            <person name="Wayne K.J."/>
            <person name="Tettelin H."/>
            <person name="Glass J.I."/>
            <person name="Rusch D."/>
            <person name="Podicherti R."/>
            <person name="Tsui H.-C.T."/>
            <person name="Winkler M.E."/>
        </authorList>
    </citation>
    <scope>NUCLEOTIDE SEQUENCE</scope>
</reference>